<sequence length="92" mass="10024">DGNQSFHKDQKMNIITPLSDPIEMALSRRGAVFLRHVVALASNDGTVKTLELKSGQLSSLVGHEDEVQSVVFDHKAEHLLSGGSDGTLRLWS</sequence>
<feature type="repeat" description="WD" evidence="3">
    <location>
        <begin position="60"/>
        <end position="92"/>
    </location>
</feature>
<organism evidence="4 5">
    <name type="scientific">Mauremys mutica</name>
    <name type="common">yellowpond turtle</name>
    <dbReference type="NCBI Taxonomy" id="74926"/>
    <lineage>
        <taxon>Eukaryota</taxon>
        <taxon>Metazoa</taxon>
        <taxon>Chordata</taxon>
        <taxon>Craniata</taxon>
        <taxon>Vertebrata</taxon>
        <taxon>Euteleostomi</taxon>
        <taxon>Archelosauria</taxon>
        <taxon>Testudinata</taxon>
        <taxon>Testudines</taxon>
        <taxon>Cryptodira</taxon>
        <taxon>Durocryptodira</taxon>
        <taxon>Testudinoidea</taxon>
        <taxon>Geoemydidae</taxon>
        <taxon>Geoemydinae</taxon>
        <taxon>Mauremys</taxon>
    </lineage>
</organism>
<evidence type="ECO:0000313" key="5">
    <source>
        <dbReference type="Proteomes" id="UP000827986"/>
    </source>
</evidence>
<accession>A0A9D3XS15</accession>
<gene>
    <name evidence="4" type="ORF">KIL84_012728</name>
</gene>
<reference evidence="4" key="1">
    <citation type="submission" date="2021-09" db="EMBL/GenBank/DDBJ databases">
        <title>The genome of Mauremys mutica provides insights into the evolution of semi-aquatic lifestyle.</title>
        <authorList>
            <person name="Gong S."/>
            <person name="Gao Y."/>
        </authorList>
    </citation>
    <scope>NUCLEOTIDE SEQUENCE</scope>
    <source>
        <strain evidence="4">MM-2020</strain>
        <tissue evidence="4">Muscle</tissue>
    </source>
</reference>
<evidence type="ECO:0000256" key="3">
    <source>
        <dbReference type="PROSITE-ProRule" id="PRU00221"/>
    </source>
</evidence>
<dbReference type="PROSITE" id="PS50082">
    <property type="entry name" value="WD_REPEATS_2"/>
    <property type="match status" value="1"/>
</dbReference>
<dbReference type="Gene3D" id="2.130.10.10">
    <property type="entry name" value="YVTN repeat-like/Quinoprotein amine dehydrogenase"/>
    <property type="match status" value="1"/>
</dbReference>
<evidence type="ECO:0000256" key="1">
    <source>
        <dbReference type="ARBA" id="ARBA00022574"/>
    </source>
</evidence>
<dbReference type="InterPro" id="IPR050505">
    <property type="entry name" value="WDR55/POC1"/>
</dbReference>
<evidence type="ECO:0000256" key="2">
    <source>
        <dbReference type="ARBA" id="ARBA00022737"/>
    </source>
</evidence>
<feature type="non-terminal residue" evidence="4">
    <location>
        <position position="1"/>
    </location>
</feature>
<dbReference type="PANTHER" id="PTHR44019:SF8">
    <property type="entry name" value="POC1 CENTRIOLAR PROTEIN HOMOLOG"/>
    <property type="match status" value="1"/>
</dbReference>
<name>A0A9D3XS15_9SAUR</name>
<dbReference type="InterPro" id="IPR011047">
    <property type="entry name" value="Quinoprotein_ADH-like_sf"/>
</dbReference>
<dbReference type="Pfam" id="PF00400">
    <property type="entry name" value="WD40"/>
    <property type="match status" value="1"/>
</dbReference>
<dbReference type="SUPFAM" id="SSF50998">
    <property type="entry name" value="Quinoprotein alcohol dehydrogenase-like"/>
    <property type="match status" value="1"/>
</dbReference>
<keyword evidence="1 3" id="KW-0853">WD repeat</keyword>
<dbReference type="PANTHER" id="PTHR44019">
    <property type="entry name" value="WD REPEAT-CONTAINING PROTEIN 55"/>
    <property type="match status" value="1"/>
</dbReference>
<dbReference type="SMART" id="SM00320">
    <property type="entry name" value="WD40"/>
    <property type="match status" value="1"/>
</dbReference>
<dbReference type="Proteomes" id="UP000827986">
    <property type="component" value="Unassembled WGS sequence"/>
</dbReference>
<evidence type="ECO:0000313" key="4">
    <source>
        <dbReference type="EMBL" id="KAH1184787.1"/>
    </source>
</evidence>
<keyword evidence="5" id="KW-1185">Reference proteome</keyword>
<dbReference type="AlphaFoldDB" id="A0A9D3XS15"/>
<dbReference type="PROSITE" id="PS50294">
    <property type="entry name" value="WD_REPEATS_REGION"/>
    <property type="match status" value="1"/>
</dbReference>
<dbReference type="InterPro" id="IPR001680">
    <property type="entry name" value="WD40_rpt"/>
</dbReference>
<comment type="caution">
    <text evidence="4">The sequence shown here is derived from an EMBL/GenBank/DDBJ whole genome shotgun (WGS) entry which is preliminary data.</text>
</comment>
<dbReference type="InterPro" id="IPR015943">
    <property type="entry name" value="WD40/YVTN_repeat-like_dom_sf"/>
</dbReference>
<protein>
    <submittedName>
        <fullName evidence="4">Uncharacterized protein</fullName>
    </submittedName>
</protein>
<dbReference type="EMBL" id="JAHDVG010000464">
    <property type="protein sequence ID" value="KAH1184787.1"/>
    <property type="molecule type" value="Genomic_DNA"/>
</dbReference>
<proteinExistence type="predicted"/>
<keyword evidence="2" id="KW-0677">Repeat</keyword>